<dbReference type="AlphaFoldDB" id="A0A834B938"/>
<evidence type="ECO:0000313" key="2">
    <source>
        <dbReference type="EMBL" id="KAF6125498.1"/>
    </source>
</evidence>
<dbReference type="EMBL" id="JABVXQ010000002">
    <property type="protein sequence ID" value="KAF6125498.1"/>
    <property type="molecule type" value="Genomic_DNA"/>
</dbReference>
<protein>
    <submittedName>
        <fullName evidence="2">Uncharacterized protein</fullName>
    </submittedName>
</protein>
<sequence length="274" mass="29807">MSSAQLERAGGPQSWNIPQGTQCQASRRSCLQCLCFKELPGLLGRSSTEMRCVPSLPAAHQRTDEGRTCLHFSDPANPGSICGAFIAQPPSGKTRVPVSLLSLPWPPRNNPPSLESTLPQSLSRLSSHMTPTPNPLQLFPGQSSSLPFLPHPRVLCLFPSTPAGTPVLPSKLQRLPLQDKGGNSVGPRAFSDPSKHLFPAPHPFSLQRHSATLRQCLPLGGGEERWGGWAGGPFDFNPHFHQEPKFRLRTKFANEVMHTVSPRDKLLGSEVTLS</sequence>
<proteinExistence type="predicted"/>
<dbReference type="Proteomes" id="UP000664940">
    <property type="component" value="Unassembled WGS sequence"/>
</dbReference>
<organism evidence="2 3">
    <name type="scientific">Phyllostomus discolor</name>
    <name type="common">pale spear-nosed bat</name>
    <dbReference type="NCBI Taxonomy" id="89673"/>
    <lineage>
        <taxon>Eukaryota</taxon>
        <taxon>Metazoa</taxon>
        <taxon>Chordata</taxon>
        <taxon>Craniata</taxon>
        <taxon>Vertebrata</taxon>
        <taxon>Euteleostomi</taxon>
        <taxon>Mammalia</taxon>
        <taxon>Eutheria</taxon>
        <taxon>Laurasiatheria</taxon>
        <taxon>Chiroptera</taxon>
        <taxon>Yangochiroptera</taxon>
        <taxon>Phyllostomidae</taxon>
        <taxon>Phyllostominae</taxon>
        <taxon>Phyllostomus</taxon>
    </lineage>
</organism>
<evidence type="ECO:0000313" key="3">
    <source>
        <dbReference type="Proteomes" id="UP000664940"/>
    </source>
</evidence>
<evidence type="ECO:0000256" key="1">
    <source>
        <dbReference type="SAM" id="MobiDB-lite"/>
    </source>
</evidence>
<comment type="caution">
    <text evidence="2">The sequence shown here is derived from an EMBL/GenBank/DDBJ whole genome shotgun (WGS) entry which is preliminary data.</text>
</comment>
<feature type="region of interest" description="Disordered" evidence="1">
    <location>
        <begin position="105"/>
        <end position="130"/>
    </location>
</feature>
<name>A0A834B938_9CHIR</name>
<gene>
    <name evidence="2" type="ORF">HJG60_009929</name>
</gene>
<reference evidence="2 3" key="1">
    <citation type="journal article" date="2020" name="Nature">
        <title>Six reference-quality genomes reveal evolution of bat adaptations.</title>
        <authorList>
            <person name="Jebb D."/>
            <person name="Huang Z."/>
            <person name="Pippel M."/>
            <person name="Hughes G.M."/>
            <person name="Lavrichenko K."/>
            <person name="Devanna P."/>
            <person name="Winkler S."/>
            <person name="Jermiin L.S."/>
            <person name="Skirmuntt E.C."/>
            <person name="Katzourakis A."/>
            <person name="Burkitt-Gray L."/>
            <person name="Ray D.A."/>
            <person name="Sullivan K.A.M."/>
            <person name="Roscito J.G."/>
            <person name="Kirilenko B.M."/>
            <person name="Davalos L.M."/>
            <person name="Corthals A.P."/>
            <person name="Power M.L."/>
            <person name="Jones G."/>
            <person name="Ransome R.D."/>
            <person name="Dechmann D.K.N."/>
            <person name="Locatelli A.G."/>
            <person name="Puechmaille S.J."/>
            <person name="Fedrigo O."/>
            <person name="Jarvis E.D."/>
            <person name="Hiller M."/>
            <person name="Vernes S.C."/>
            <person name="Myers E.W."/>
            <person name="Teeling E.C."/>
        </authorList>
    </citation>
    <scope>NUCLEOTIDE SEQUENCE [LARGE SCALE GENOMIC DNA]</scope>
    <source>
        <strain evidence="2">Bat1K_MPI-CBG_1</strain>
    </source>
</reference>
<accession>A0A834B938</accession>
<feature type="compositionally biased region" description="Polar residues" evidence="1">
    <location>
        <begin position="111"/>
        <end position="130"/>
    </location>
</feature>